<organism evidence="2 3">
    <name type="scientific">Treponema peruense</name>
    <dbReference type="NCBI Taxonomy" id="2787628"/>
    <lineage>
        <taxon>Bacteria</taxon>
        <taxon>Pseudomonadati</taxon>
        <taxon>Spirochaetota</taxon>
        <taxon>Spirochaetia</taxon>
        <taxon>Spirochaetales</taxon>
        <taxon>Treponemataceae</taxon>
        <taxon>Treponema</taxon>
    </lineage>
</organism>
<evidence type="ECO:0000256" key="1">
    <source>
        <dbReference type="SAM" id="SignalP"/>
    </source>
</evidence>
<evidence type="ECO:0000313" key="3">
    <source>
        <dbReference type="Proteomes" id="UP000595224"/>
    </source>
</evidence>
<dbReference type="EMBL" id="CP064936">
    <property type="protein sequence ID" value="QQA01725.1"/>
    <property type="molecule type" value="Genomic_DNA"/>
</dbReference>
<dbReference type="Pfam" id="PF10016">
    <property type="entry name" value="DUF2259"/>
    <property type="match status" value="1"/>
</dbReference>
<keyword evidence="3" id="KW-1185">Reference proteome</keyword>
<dbReference type="KEGG" id="tper:IWA51_03685"/>
<dbReference type="RefSeq" id="WP_198443279.1">
    <property type="nucleotide sequence ID" value="NZ_CBCSHE010000002.1"/>
</dbReference>
<name>A0A7T3REP8_9SPIR</name>
<dbReference type="Proteomes" id="UP000595224">
    <property type="component" value="Chromosome"/>
</dbReference>
<evidence type="ECO:0000313" key="2">
    <source>
        <dbReference type="EMBL" id="QQA01725.1"/>
    </source>
</evidence>
<keyword evidence="1" id="KW-0732">Signal</keyword>
<feature type="chain" id="PRO_5032700844" evidence="1">
    <location>
        <begin position="21"/>
        <end position="234"/>
    </location>
</feature>
<dbReference type="InterPro" id="IPR018725">
    <property type="entry name" value="DUF2259_secreted"/>
</dbReference>
<gene>
    <name evidence="2" type="ORF">IWA51_03685</name>
</gene>
<feature type="signal peptide" evidence="1">
    <location>
        <begin position="1"/>
        <end position="20"/>
    </location>
</feature>
<dbReference type="AlphaFoldDB" id="A0A7T3REP8"/>
<proteinExistence type="predicted"/>
<reference evidence="2 3" key="1">
    <citation type="submission" date="2020-11" db="EMBL/GenBank/DDBJ databases">
        <title>Treponema Peruensis nv. sp., first commensal Treponema isolated from human feces.</title>
        <authorList>
            <person name="Belkhou C."/>
            <person name="Raes J."/>
        </authorList>
    </citation>
    <scope>NUCLEOTIDE SEQUENCE [LARGE SCALE GENOMIC DNA]</scope>
    <source>
        <strain evidence="2 3">RCC2812</strain>
    </source>
</reference>
<sequence>MKKLLLGLIFAGLGAAFVAAGDAAVFDDIGFSADGKTYLFGQYGKTDVNYKPWAEIYTVDVAKNDFVPGGVYKNSSESSNSEISGKKAYSELKDKVEWKISKYAASPAGTDTLLYLYEENGKSATDTISFKDFENSTEDKSIFYEVTLVPSYEGKGKNVRSRFYINLVKKDAAGSVVGTWKVGTPDFKRKGITSYRIEKIFGDKSGKSLVFVVQKTLEDDTGTSIRYMVETVRF</sequence>
<protein>
    <submittedName>
        <fullName evidence="2">DUF2259 domain-containing protein</fullName>
    </submittedName>
</protein>
<accession>A0A7T3REP8</accession>